<dbReference type="EMBL" id="MN740329">
    <property type="protein sequence ID" value="QHU00837.1"/>
    <property type="molecule type" value="Genomic_DNA"/>
</dbReference>
<evidence type="ECO:0000313" key="1">
    <source>
        <dbReference type="EMBL" id="QHU00837.1"/>
    </source>
</evidence>
<dbReference type="InterPro" id="IPR012337">
    <property type="entry name" value="RNaseH-like_sf"/>
</dbReference>
<sequence length="377" mass="44045">MVLEKLWSNNCIKLININILMNNVKIKPNVTIKPNVKRIVTVKEKEKRVLIPYYISIDVAIKTLAYCIMTEDGEPIEWNIINMANGDTKLLCSSKLKSKDKSCSNKAYYQNVDNNKIGLCSTHYKGILDKGQYRRNITVANTPEFELISTLYSHLSKIQLTNIKCVLIERQPTRAREKMKHVAYALFSYFIFKEMDKVYFVDAKNKLTLYDGPPLSCHLKGQYDRNKWYGVQYCMYILKQRGYRKAQMIIDKQKKQDDLADCFLQGLWYILYGKDGTKAPITSQHQKLVYKESNMLKYKKYNARKPSAKILKTGKYTLANIKYLIMKQNIPENEPDLRSSICFYFNDLEYFSKHNTITTVKTKTKARKVLVAKTKKK</sequence>
<reference evidence="1" key="1">
    <citation type="journal article" date="2020" name="Nature">
        <title>Giant virus diversity and host interactions through global metagenomics.</title>
        <authorList>
            <person name="Schulz F."/>
            <person name="Roux S."/>
            <person name="Paez-Espino D."/>
            <person name="Jungbluth S."/>
            <person name="Walsh D.A."/>
            <person name="Denef V.J."/>
            <person name="McMahon K.D."/>
            <person name="Konstantinidis K.T."/>
            <person name="Eloe-Fadrosh E.A."/>
            <person name="Kyrpides N.C."/>
            <person name="Woyke T."/>
        </authorList>
    </citation>
    <scope>NUCLEOTIDE SEQUENCE</scope>
    <source>
        <strain evidence="1">GVMAG-M-3300025860-20</strain>
    </source>
</reference>
<dbReference type="AlphaFoldDB" id="A0A6C0J8K7"/>
<proteinExistence type="predicted"/>
<name>A0A6C0J8K7_9ZZZZ</name>
<protein>
    <submittedName>
        <fullName evidence="1">Uncharacterized protein</fullName>
    </submittedName>
</protein>
<dbReference type="SUPFAM" id="SSF53098">
    <property type="entry name" value="Ribonuclease H-like"/>
    <property type="match status" value="1"/>
</dbReference>
<organism evidence="1">
    <name type="scientific">viral metagenome</name>
    <dbReference type="NCBI Taxonomy" id="1070528"/>
    <lineage>
        <taxon>unclassified sequences</taxon>
        <taxon>metagenomes</taxon>
        <taxon>organismal metagenomes</taxon>
    </lineage>
</organism>
<accession>A0A6C0J8K7</accession>